<name>A0ABR2HI44_9EUKA</name>
<reference evidence="1 2" key="1">
    <citation type="submission" date="2024-04" db="EMBL/GenBank/DDBJ databases">
        <title>Tritrichomonas musculus Genome.</title>
        <authorList>
            <person name="Alves-Ferreira E."/>
            <person name="Grigg M."/>
            <person name="Lorenzi H."/>
            <person name="Galac M."/>
        </authorList>
    </citation>
    <scope>NUCLEOTIDE SEQUENCE [LARGE SCALE GENOMIC DNA]</scope>
    <source>
        <strain evidence="1 2">EAF2021</strain>
    </source>
</reference>
<protein>
    <submittedName>
        <fullName evidence="1">Uncharacterized protein</fullName>
    </submittedName>
</protein>
<evidence type="ECO:0000313" key="2">
    <source>
        <dbReference type="Proteomes" id="UP001470230"/>
    </source>
</evidence>
<organism evidence="1 2">
    <name type="scientific">Tritrichomonas musculus</name>
    <dbReference type="NCBI Taxonomy" id="1915356"/>
    <lineage>
        <taxon>Eukaryota</taxon>
        <taxon>Metamonada</taxon>
        <taxon>Parabasalia</taxon>
        <taxon>Tritrichomonadida</taxon>
        <taxon>Tritrichomonadidae</taxon>
        <taxon>Tritrichomonas</taxon>
    </lineage>
</organism>
<dbReference type="EMBL" id="JAPFFF010000027">
    <property type="protein sequence ID" value="KAK8847840.1"/>
    <property type="molecule type" value="Genomic_DNA"/>
</dbReference>
<dbReference type="Proteomes" id="UP001470230">
    <property type="component" value="Unassembled WGS sequence"/>
</dbReference>
<keyword evidence="2" id="KW-1185">Reference proteome</keyword>
<evidence type="ECO:0000313" key="1">
    <source>
        <dbReference type="EMBL" id="KAK8847840.1"/>
    </source>
</evidence>
<sequence>MGATPPFVQYSKASDYENDEIIFKNQKIEDERLDITKSFIICYTNLKLSHYYFTRKEISIHELLCEDLFLNAIFRPMMSLIFHSKCHSYSFCFKVIEHDDNFIITNLKDFIIGNPMFHHKNESSIDLQDSFGWTVTKPKHNDTLELKLLIKKDHEISNPAKKKKKNNNDINLKEKCFEYSKDEVIPYSKEIQENDKCSTSNNDENSFLYYQEKIESIFDFINKHKKYVLIPNKNESINIANQDKNDEIMRIKMIGNNVERYLIYPKKLCEMLIKKMTESHQEIIEIIDQMKTLLYTESYPILFGRISIFEQEEAPNIKEEPNIEEINENFYERIGDFF</sequence>
<comment type="caution">
    <text evidence="1">The sequence shown here is derived from an EMBL/GenBank/DDBJ whole genome shotgun (WGS) entry which is preliminary data.</text>
</comment>
<accession>A0ABR2HI44</accession>
<gene>
    <name evidence="1" type="ORF">M9Y10_018874</name>
</gene>
<proteinExistence type="predicted"/>